<dbReference type="SUPFAM" id="SSF53098">
    <property type="entry name" value="Ribonuclease H-like"/>
    <property type="match status" value="1"/>
</dbReference>
<dbReference type="EMBL" id="CAJVQB010045210">
    <property type="protein sequence ID" value="CAG8832362.1"/>
    <property type="molecule type" value="Genomic_DNA"/>
</dbReference>
<evidence type="ECO:0000313" key="2">
    <source>
        <dbReference type="Proteomes" id="UP000789901"/>
    </source>
</evidence>
<dbReference type="Proteomes" id="UP000789901">
    <property type="component" value="Unassembled WGS sequence"/>
</dbReference>
<reference evidence="1 2" key="1">
    <citation type="submission" date="2021-06" db="EMBL/GenBank/DDBJ databases">
        <authorList>
            <person name="Kallberg Y."/>
            <person name="Tangrot J."/>
            <person name="Rosling A."/>
        </authorList>
    </citation>
    <scope>NUCLEOTIDE SEQUENCE [LARGE SCALE GENOMIC DNA]</scope>
    <source>
        <strain evidence="1 2">120-4 pot B 10/14</strain>
    </source>
</reference>
<proteinExistence type="predicted"/>
<evidence type="ECO:0000313" key="1">
    <source>
        <dbReference type="EMBL" id="CAG8832362.1"/>
    </source>
</evidence>
<comment type="caution">
    <text evidence="1">The sequence shown here is derived from an EMBL/GenBank/DDBJ whole genome shotgun (WGS) entry which is preliminary data.</text>
</comment>
<dbReference type="InterPro" id="IPR012337">
    <property type="entry name" value="RNaseH-like_sf"/>
</dbReference>
<protein>
    <submittedName>
        <fullName evidence="1">45728_t:CDS:1</fullName>
    </submittedName>
</protein>
<gene>
    <name evidence="1" type="ORF">GMARGA_LOCUS31020</name>
</gene>
<feature type="non-terminal residue" evidence="1">
    <location>
        <position position="1"/>
    </location>
</feature>
<name>A0ABN7WIJ6_GIGMA</name>
<sequence length="106" mass="12350">HCEYLWSLKVLLAQSHTANLIAKELDKIIQIIAKLKDISGRGLKQYINWISLEDSFPKNEDYIVQLALKLFSIIPHTAGVEHVWSRLGWLYGKRRNRLGLHKIKNM</sequence>
<accession>A0ABN7WIJ6</accession>
<organism evidence="1 2">
    <name type="scientific">Gigaspora margarita</name>
    <dbReference type="NCBI Taxonomy" id="4874"/>
    <lineage>
        <taxon>Eukaryota</taxon>
        <taxon>Fungi</taxon>
        <taxon>Fungi incertae sedis</taxon>
        <taxon>Mucoromycota</taxon>
        <taxon>Glomeromycotina</taxon>
        <taxon>Glomeromycetes</taxon>
        <taxon>Diversisporales</taxon>
        <taxon>Gigasporaceae</taxon>
        <taxon>Gigaspora</taxon>
    </lineage>
</organism>
<keyword evidence="2" id="KW-1185">Reference proteome</keyword>